<dbReference type="GO" id="GO:0005634">
    <property type="term" value="C:nucleus"/>
    <property type="evidence" value="ECO:0007669"/>
    <property type="project" value="UniProtKB-SubCell"/>
</dbReference>
<dbReference type="GO" id="GO:0005694">
    <property type="term" value="C:chromosome"/>
    <property type="evidence" value="ECO:0007669"/>
    <property type="project" value="UniProtKB-ARBA"/>
</dbReference>
<dbReference type="Pfam" id="PF00096">
    <property type="entry name" value="zf-C2H2"/>
    <property type="match status" value="1"/>
</dbReference>
<feature type="region of interest" description="Disordered" evidence="6">
    <location>
        <begin position="843"/>
        <end position="872"/>
    </location>
</feature>
<dbReference type="Pfam" id="PF13912">
    <property type="entry name" value="zf-C2H2_6"/>
    <property type="match status" value="1"/>
</dbReference>
<feature type="domain" description="C2H2-type" evidence="7">
    <location>
        <begin position="1164"/>
        <end position="1191"/>
    </location>
</feature>
<evidence type="ECO:0000256" key="1">
    <source>
        <dbReference type="ARBA" id="ARBA00022723"/>
    </source>
</evidence>
<dbReference type="FunFam" id="3.30.160.60:FF:000446">
    <property type="entry name" value="Zinc finger protein"/>
    <property type="match status" value="1"/>
</dbReference>
<feature type="region of interest" description="Disordered" evidence="6">
    <location>
        <begin position="173"/>
        <end position="276"/>
    </location>
</feature>
<dbReference type="GO" id="GO:0045893">
    <property type="term" value="P:positive regulation of DNA-templated transcription"/>
    <property type="evidence" value="ECO:0007669"/>
    <property type="project" value="UniProtKB-ARBA"/>
</dbReference>
<dbReference type="SMART" id="SM00355">
    <property type="entry name" value="ZnF_C2H2"/>
    <property type="match status" value="13"/>
</dbReference>
<evidence type="ECO:0000259" key="7">
    <source>
        <dbReference type="PROSITE" id="PS50157"/>
    </source>
</evidence>
<evidence type="ECO:0000256" key="6">
    <source>
        <dbReference type="SAM" id="MobiDB-lite"/>
    </source>
</evidence>
<feature type="compositionally biased region" description="Polar residues" evidence="6">
    <location>
        <begin position="194"/>
        <end position="260"/>
    </location>
</feature>
<dbReference type="InterPro" id="IPR050752">
    <property type="entry name" value="C2H2-ZF_domain"/>
</dbReference>
<keyword evidence="4" id="KW-0862">Zinc</keyword>
<dbReference type="SUPFAM" id="SSF57667">
    <property type="entry name" value="beta-beta-alpha zinc fingers"/>
    <property type="match status" value="5"/>
</dbReference>
<dbReference type="EMBL" id="HACG01044957">
    <property type="protein sequence ID" value="CEK91822.1"/>
    <property type="molecule type" value="Transcribed_RNA"/>
</dbReference>
<dbReference type="PROSITE" id="PS50157">
    <property type="entry name" value="ZINC_FINGER_C2H2_2"/>
    <property type="match status" value="7"/>
</dbReference>
<feature type="compositionally biased region" description="Polar residues" evidence="6">
    <location>
        <begin position="173"/>
        <end position="186"/>
    </location>
</feature>
<feature type="compositionally biased region" description="Low complexity" evidence="6">
    <location>
        <begin position="843"/>
        <end position="857"/>
    </location>
</feature>
<organism evidence="8">
    <name type="scientific">Arion vulgaris</name>
    <dbReference type="NCBI Taxonomy" id="1028688"/>
    <lineage>
        <taxon>Eukaryota</taxon>
        <taxon>Metazoa</taxon>
        <taxon>Spiralia</taxon>
        <taxon>Lophotrochozoa</taxon>
        <taxon>Mollusca</taxon>
        <taxon>Gastropoda</taxon>
        <taxon>Heterobranchia</taxon>
        <taxon>Euthyneura</taxon>
        <taxon>Panpulmonata</taxon>
        <taxon>Eupulmonata</taxon>
        <taxon>Stylommatophora</taxon>
        <taxon>Helicina</taxon>
        <taxon>Arionoidea</taxon>
        <taxon>Arionidae</taxon>
        <taxon>Arion</taxon>
    </lineage>
</organism>
<feature type="compositionally biased region" description="Polar residues" evidence="6">
    <location>
        <begin position="365"/>
        <end position="381"/>
    </location>
</feature>
<feature type="domain" description="C2H2-type" evidence="7">
    <location>
        <begin position="1192"/>
        <end position="1220"/>
    </location>
</feature>
<feature type="domain" description="C2H2-type" evidence="7">
    <location>
        <begin position="623"/>
        <end position="650"/>
    </location>
</feature>
<feature type="compositionally biased region" description="Polar residues" evidence="6">
    <location>
        <begin position="858"/>
        <end position="872"/>
    </location>
</feature>
<dbReference type="PROSITE" id="PS00028">
    <property type="entry name" value="ZINC_FINGER_C2H2_1"/>
    <property type="match status" value="8"/>
</dbReference>
<feature type="compositionally biased region" description="Polar residues" evidence="6">
    <location>
        <begin position="267"/>
        <end position="276"/>
    </location>
</feature>
<dbReference type="InterPro" id="IPR013087">
    <property type="entry name" value="Znf_C2H2_type"/>
</dbReference>
<dbReference type="GO" id="GO:0000981">
    <property type="term" value="F:DNA-binding transcription factor activity, RNA polymerase II-specific"/>
    <property type="evidence" value="ECO:0007669"/>
    <property type="project" value="TreeGrafter"/>
</dbReference>
<name>A0A0B7BG16_9EUPU</name>
<keyword evidence="3 5" id="KW-0863">Zinc-finger</keyword>
<dbReference type="InterPro" id="IPR036236">
    <property type="entry name" value="Znf_C2H2_sf"/>
</dbReference>
<keyword evidence="2" id="KW-0677">Repeat</keyword>
<feature type="domain" description="C2H2-type" evidence="7">
    <location>
        <begin position="538"/>
        <end position="565"/>
    </location>
</feature>
<dbReference type="FunFam" id="3.30.160.60:FF:001732">
    <property type="entry name" value="Zgc:162936"/>
    <property type="match status" value="1"/>
</dbReference>
<sequence>MTEFVAEIKGRSFPLQNYTSLQQKKDFVAEIRPRSCNETGRTDISGCCSSDNSDLYVQRMLSDMQFSRERITNMLENSVLTLVEKLLTGRSISRIHGTLCVSLSTNESPIVVDLHKIFPKSYSSSCMTDQSIENSLNVKFKEPGVVTLCSPCEKPSASCSPYYDFSRESCQSPAGSDSSLQVSSGYHTDRDSTFSRSPCFSQTLSPIHDSLTLSPPNDNHTPSSPQNTHIHSPVHNSLTPSSPQNNNIQSLVHNSLTPSSPHDDSRTPSPLRNTDSMFSSARAENELIRLKQQNSQQDNQTHEGNHSCYILNDKSNSNIPNDASKDTTTRSNMFATLSKNTFNDYYCSGFDGKDTLYIPPVSPASDISQNKLDTDFSTSSGESDEIDYFDEDDDEDRLVIDENPVKENLSTMLDETCDNTTEKTRDNCTLVRYMPINTIVTKKSSENALVDGKRILENVRDEIQDEDSLMNSEEITDSCDRVNLPGNSKYTTDHKSAIPHPQSIVTIHSEGFSCKQCLTILPDTLSVCLHVQEKHDLHCCTHCFRTFTAKNNLNRHMRRHTGQRPYECSQCSRSFFRRDDLKGHMLRHSYNKPFRCSLCKKGYTDRACVKNHMAKEHRSRLTHVCPQCGESFNKEDAFTEHKRSHPELQQFSCTTCSFIGTNKLMALKHNLLHSHKLFSCKPCNAHFSDPFHYTNHIKKHKRNTSFTKYICCFCDTVLSNYDQYVRHEYSHAQGKTHTCTICKTQYRSKSLLQKHAITHKEKVYNEFEIDKCCLNVVNPQSLPQSINTVKENHVFTRNVYLSPSPSIVSRRQSYDSETNITVPEMQDDDEYCGQLLDLSMKKSSSQSSSSDNSITSLRNTGNQVQNFPRNGVVNTEPVNLKQKCEVNNGDLTSEHLVKAEIQTDSIQKSARTVRDNQVVCNQGLLKNCLSYETADVPVDASNSRERNKSSLQVRSSRSKSFDRTNIISNASDLLSERRAWQRVTPYSRPPLRLSSQYRQKIADLATKFMVARGTKPIGQRTPLKTISPGSVERMLITEPGTDEKNLPTLTASPDMKQICQEENERRNLVQRVCKDNVEVICEDSFSGTTLRCHIPTVVKSEPLLYQTKLSDSPLDCRFPKTIDDNARTDVETMTRFGHSCEICREHFGSFLELETHSVELHKRYLCEHCRKSFTARPNRDRHVRYHTGERPYKCDLCDMAFFRGDDLKYHRTTRHPSAQPFICTRCSASFTWGRDLERHIRHSKCSA</sequence>
<feature type="domain" description="C2H2-type" evidence="7">
    <location>
        <begin position="594"/>
        <end position="622"/>
    </location>
</feature>
<evidence type="ECO:0000256" key="2">
    <source>
        <dbReference type="ARBA" id="ARBA00022737"/>
    </source>
</evidence>
<evidence type="ECO:0000256" key="4">
    <source>
        <dbReference type="ARBA" id="ARBA00022833"/>
    </source>
</evidence>
<protein>
    <recommendedName>
        <fullName evidence="7">C2H2-type domain-containing protein</fullName>
    </recommendedName>
</protein>
<evidence type="ECO:0000256" key="5">
    <source>
        <dbReference type="PROSITE-ProRule" id="PRU00042"/>
    </source>
</evidence>
<reference evidence="8" key="1">
    <citation type="submission" date="2014-12" db="EMBL/GenBank/DDBJ databases">
        <title>Insight into the proteome of Arion vulgaris.</title>
        <authorList>
            <person name="Aradska J."/>
            <person name="Bulat T."/>
            <person name="Smidak R."/>
            <person name="Sarate P."/>
            <person name="Gangsoo J."/>
            <person name="Sialana F."/>
            <person name="Bilban M."/>
            <person name="Lubec G."/>
        </authorList>
    </citation>
    <scope>NUCLEOTIDE SEQUENCE</scope>
    <source>
        <tissue evidence="8">Skin</tissue>
    </source>
</reference>
<dbReference type="GO" id="GO:0008270">
    <property type="term" value="F:zinc ion binding"/>
    <property type="evidence" value="ECO:0007669"/>
    <property type="project" value="UniProtKB-KW"/>
</dbReference>
<gene>
    <name evidence="8" type="primary">ORF185052</name>
</gene>
<dbReference type="PANTHER" id="PTHR24384">
    <property type="entry name" value="FINGER PUTATIVE TRANSCRIPTION FACTOR FAMILY-RELATED"/>
    <property type="match status" value="1"/>
</dbReference>
<feature type="region of interest" description="Disordered" evidence="6">
    <location>
        <begin position="293"/>
        <end position="328"/>
    </location>
</feature>
<evidence type="ECO:0000313" key="8">
    <source>
        <dbReference type="EMBL" id="CEK91822.1"/>
    </source>
</evidence>
<dbReference type="GO" id="GO:0000978">
    <property type="term" value="F:RNA polymerase II cis-regulatory region sequence-specific DNA binding"/>
    <property type="evidence" value="ECO:0007669"/>
    <property type="project" value="TreeGrafter"/>
</dbReference>
<feature type="region of interest" description="Disordered" evidence="6">
    <location>
        <begin position="940"/>
        <end position="959"/>
    </location>
</feature>
<proteinExistence type="predicted"/>
<feature type="domain" description="C2H2-type" evidence="7">
    <location>
        <begin position="566"/>
        <end position="593"/>
    </location>
</feature>
<dbReference type="Gene3D" id="3.30.160.60">
    <property type="entry name" value="Classic Zinc Finger"/>
    <property type="match status" value="6"/>
</dbReference>
<feature type="domain" description="C2H2-type" evidence="7">
    <location>
        <begin position="678"/>
        <end position="705"/>
    </location>
</feature>
<evidence type="ECO:0000256" key="3">
    <source>
        <dbReference type="ARBA" id="ARBA00022771"/>
    </source>
</evidence>
<feature type="region of interest" description="Disordered" evidence="6">
    <location>
        <begin position="362"/>
        <end position="383"/>
    </location>
</feature>
<accession>A0A0B7BG16</accession>
<dbReference type="PANTHER" id="PTHR24384:SF186">
    <property type="entry name" value="ZGC:153976-RELATED"/>
    <property type="match status" value="1"/>
</dbReference>
<dbReference type="AlphaFoldDB" id="A0A0B7BG16"/>
<keyword evidence="1" id="KW-0479">Metal-binding</keyword>